<dbReference type="InterPro" id="IPR008906">
    <property type="entry name" value="HATC_C_dom"/>
</dbReference>
<dbReference type="OrthoDB" id="110461at2759"/>
<accession>A0A329SKD6</accession>
<feature type="region of interest" description="Disordered" evidence="1">
    <location>
        <begin position="216"/>
        <end position="242"/>
    </location>
</feature>
<name>A0A329SKD6_9STRA</name>
<dbReference type="SUPFAM" id="SSF53098">
    <property type="entry name" value="Ribonuclease H-like"/>
    <property type="match status" value="1"/>
</dbReference>
<gene>
    <name evidence="3" type="ORF">PC110_g6524</name>
</gene>
<comment type="caution">
    <text evidence="3">The sequence shown here is derived from an EMBL/GenBank/DDBJ whole genome shotgun (WGS) entry which is preliminary data.</text>
</comment>
<dbReference type="AlphaFoldDB" id="A0A329SKD6"/>
<evidence type="ECO:0000256" key="1">
    <source>
        <dbReference type="SAM" id="MobiDB-lite"/>
    </source>
</evidence>
<organism evidence="3 4">
    <name type="scientific">Phytophthora cactorum</name>
    <dbReference type="NCBI Taxonomy" id="29920"/>
    <lineage>
        <taxon>Eukaryota</taxon>
        <taxon>Sar</taxon>
        <taxon>Stramenopiles</taxon>
        <taxon>Oomycota</taxon>
        <taxon>Peronosporomycetes</taxon>
        <taxon>Peronosporales</taxon>
        <taxon>Peronosporaceae</taxon>
        <taxon>Phytophthora</taxon>
    </lineage>
</organism>
<evidence type="ECO:0000259" key="2">
    <source>
        <dbReference type="Pfam" id="PF05699"/>
    </source>
</evidence>
<evidence type="ECO:0000313" key="3">
    <source>
        <dbReference type="EMBL" id="RAW37199.1"/>
    </source>
</evidence>
<dbReference type="Pfam" id="PF05699">
    <property type="entry name" value="Dimer_Tnp_hAT"/>
    <property type="match status" value="1"/>
</dbReference>
<reference evidence="3 4" key="1">
    <citation type="submission" date="2018-01" db="EMBL/GenBank/DDBJ databases">
        <title>Draft genome of the strawberry crown rot pathogen Phytophthora cactorum.</title>
        <authorList>
            <person name="Armitage A.D."/>
            <person name="Lysoe E."/>
            <person name="Nellist C.F."/>
            <person name="Harrison R.J."/>
            <person name="Brurberg M.B."/>
        </authorList>
    </citation>
    <scope>NUCLEOTIDE SEQUENCE [LARGE SCALE GENOMIC DNA]</scope>
    <source>
        <strain evidence="3 4">10300</strain>
    </source>
</reference>
<dbReference type="STRING" id="29920.A0A329SKD6"/>
<dbReference type="VEuPathDB" id="FungiDB:PC110_g6524"/>
<dbReference type="EMBL" id="MJFZ01000118">
    <property type="protein sequence ID" value="RAW37199.1"/>
    <property type="molecule type" value="Genomic_DNA"/>
</dbReference>
<keyword evidence="4" id="KW-1185">Reference proteome</keyword>
<proteinExistence type="predicted"/>
<sequence length="250" mass="28277">MTEASLSQSQPAMSFTGEIDSAEKTRVQSEIARGFYAAGLPFRTIETKTSTGFVSTDLAKSVVSVKKVARRMVLGTTTVEEKQIGDEATEFYLQKELWSSETRVEQEALSSTAWWTEKCSRRFDQDHFYPLLAPLAVMIYMIPTSSASSERSWSIHDFIYTKRRNRLDARRVEKLVFIYCNAGSKDDKANIFYQVFDEGESDDAEDDEGSLVDIEYNSDDDNSVGSGFSNSNAYSYDGSEEQGFEYEFEC</sequence>
<dbReference type="InterPro" id="IPR012337">
    <property type="entry name" value="RNaseH-like_sf"/>
</dbReference>
<evidence type="ECO:0000313" key="4">
    <source>
        <dbReference type="Proteomes" id="UP000251314"/>
    </source>
</evidence>
<dbReference type="Proteomes" id="UP000251314">
    <property type="component" value="Unassembled WGS sequence"/>
</dbReference>
<feature type="domain" description="HAT C-terminal dimerisation" evidence="2">
    <location>
        <begin position="92"/>
        <end position="179"/>
    </location>
</feature>
<protein>
    <recommendedName>
        <fullName evidence="2">HAT C-terminal dimerisation domain-containing protein</fullName>
    </recommendedName>
</protein>
<feature type="compositionally biased region" description="Polar residues" evidence="1">
    <location>
        <begin position="223"/>
        <end position="234"/>
    </location>
</feature>
<dbReference type="GO" id="GO:0046983">
    <property type="term" value="F:protein dimerization activity"/>
    <property type="evidence" value="ECO:0007669"/>
    <property type="project" value="InterPro"/>
</dbReference>